<comment type="caution">
    <text evidence="1">The sequence shown here is derived from an EMBL/GenBank/DDBJ whole genome shotgun (WGS) entry which is preliminary data.</text>
</comment>
<proteinExistence type="predicted"/>
<dbReference type="Proteomes" id="UP000260758">
    <property type="component" value="Unassembled WGS sequence"/>
</dbReference>
<dbReference type="AlphaFoldDB" id="A0A3E4YL06"/>
<accession>A0A3E4YL06</accession>
<protein>
    <submittedName>
        <fullName evidence="1">Uncharacterized protein</fullName>
    </submittedName>
</protein>
<sequence>MLLEDSIQYKKKTWKSNVVRDHEGNVFRTIPDMCRHWGISPSCYRERLARNFTLEQILTYRPDFTSTDHLGNTYRTKSEMCNHYGVMIGTYNSRINRGWSVEKALTGKESTNNE</sequence>
<evidence type="ECO:0000313" key="2">
    <source>
        <dbReference type="Proteomes" id="UP000260758"/>
    </source>
</evidence>
<organism evidence="1 2">
    <name type="scientific">Agathobacter rectalis</name>
    <dbReference type="NCBI Taxonomy" id="39491"/>
    <lineage>
        <taxon>Bacteria</taxon>
        <taxon>Bacillati</taxon>
        <taxon>Bacillota</taxon>
        <taxon>Clostridia</taxon>
        <taxon>Lachnospirales</taxon>
        <taxon>Lachnospiraceae</taxon>
        <taxon>Agathobacter</taxon>
    </lineage>
</organism>
<dbReference type="RefSeq" id="WP_117718186.1">
    <property type="nucleotide sequence ID" value="NZ_QSTP01000001.1"/>
</dbReference>
<name>A0A3E4YL06_9FIRM</name>
<evidence type="ECO:0000313" key="1">
    <source>
        <dbReference type="EMBL" id="RGM75428.1"/>
    </source>
</evidence>
<dbReference type="EMBL" id="QSTP01000001">
    <property type="protein sequence ID" value="RGM75428.1"/>
    <property type="molecule type" value="Genomic_DNA"/>
</dbReference>
<reference evidence="1 2" key="1">
    <citation type="submission" date="2018-08" db="EMBL/GenBank/DDBJ databases">
        <title>A genome reference for cultivated species of the human gut microbiota.</title>
        <authorList>
            <person name="Zou Y."/>
            <person name="Xue W."/>
            <person name="Luo G."/>
        </authorList>
    </citation>
    <scope>NUCLEOTIDE SEQUENCE [LARGE SCALE GENOMIC DNA]</scope>
    <source>
        <strain evidence="1 2">OM07-13</strain>
    </source>
</reference>
<gene>
    <name evidence="1" type="ORF">DXB99_02590</name>
</gene>